<reference evidence="2 3" key="1">
    <citation type="submission" date="2024-06" db="EMBL/GenBank/DDBJ databases">
        <title>Flavobacterium spp. isolated from glacier.</title>
        <authorList>
            <person name="Han D."/>
        </authorList>
    </citation>
    <scope>NUCLEOTIDE SEQUENCE [LARGE SCALE GENOMIC DNA]</scope>
    <source>
        <strain evidence="2 3">ZS1P70</strain>
    </source>
</reference>
<evidence type="ECO:0000256" key="1">
    <source>
        <dbReference type="SAM" id="MobiDB-lite"/>
    </source>
</evidence>
<keyword evidence="3" id="KW-1185">Reference proteome</keyword>
<protein>
    <submittedName>
        <fullName evidence="2">Transcriptional regulator</fullName>
    </submittedName>
</protein>
<sequence length="338" mass="39081">MNYIKHLTGFFNKINYEPNLNPTHISLYLALFQCWNVNRFKNPTGISREEIMKASKINSKATYHKCMKELELLGFMVYNPTFNPHSCSNIIMVNFSEKEKTMSKIPHSTHSKNEPVHNLTESKNEQVIEQVNEQLYIYNKKQTVKNNLNNTKIDIEKNLINQPVQNLNPLINPKEKEIKTESGQQILPVFAATNKKQTESGQQKEKSCAKKEKPVELDLFFEANSKNQTENSLYETVISSVSSRAESKDEKPSLEMILEYFSFKESSQIEANKFFNYYSSIGWLIGGKTKMKDWKAAARNWMLNTAKFATNTPKSDYNAQPKPMHLHTATQKNYDEPL</sequence>
<organism evidence="2 3">
    <name type="scientific">Flavobacterium zhoui</name>
    <dbReference type="NCBI Taxonomy" id="3230414"/>
    <lineage>
        <taxon>Bacteria</taxon>
        <taxon>Pseudomonadati</taxon>
        <taxon>Bacteroidota</taxon>
        <taxon>Flavobacteriia</taxon>
        <taxon>Flavobacteriales</taxon>
        <taxon>Flavobacteriaceae</taxon>
        <taxon>Flavobacterium</taxon>
    </lineage>
</organism>
<dbReference type="Proteomes" id="UP001600107">
    <property type="component" value="Unassembled WGS sequence"/>
</dbReference>
<gene>
    <name evidence="2" type="ORF">ACFX5F_14785</name>
</gene>
<dbReference type="RefSeq" id="WP_379852801.1">
    <property type="nucleotide sequence ID" value="NZ_JBHZPY010000015.1"/>
</dbReference>
<evidence type="ECO:0000313" key="2">
    <source>
        <dbReference type="EMBL" id="MFE3872490.1"/>
    </source>
</evidence>
<accession>A0ABW6I9M6</accession>
<name>A0ABW6I9M6_9FLAO</name>
<evidence type="ECO:0000313" key="3">
    <source>
        <dbReference type="Proteomes" id="UP001600107"/>
    </source>
</evidence>
<proteinExistence type="predicted"/>
<comment type="caution">
    <text evidence="2">The sequence shown here is derived from an EMBL/GenBank/DDBJ whole genome shotgun (WGS) entry which is preliminary data.</text>
</comment>
<feature type="region of interest" description="Disordered" evidence="1">
    <location>
        <begin position="313"/>
        <end position="338"/>
    </location>
</feature>
<dbReference type="EMBL" id="JBHZPY010000015">
    <property type="protein sequence ID" value="MFE3872490.1"/>
    <property type="molecule type" value="Genomic_DNA"/>
</dbReference>